<sequence>MDDFLKISAFFSSALKYFYQDENFDKNSIHTQILKDKLFAPRFLNQLSSAKLKNFLNIIREYKKQKIYFYNDFYHILLTFVKDLRKKKDWFLNIRIKLFKIIKAKARNKIKIYTLRNFEVPTKQHKNNPSFKALYIFLILNTNLRAEKI</sequence>
<proteinExistence type="predicted"/>
<evidence type="ECO:0000313" key="2">
    <source>
        <dbReference type="Proteomes" id="UP000276133"/>
    </source>
</evidence>
<evidence type="ECO:0000313" key="1">
    <source>
        <dbReference type="EMBL" id="RNA25226.1"/>
    </source>
</evidence>
<dbReference type="EMBL" id="REGN01002959">
    <property type="protein sequence ID" value="RNA25226.1"/>
    <property type="molecule type" value="Genomic_DNA"/>
</dbReference>
<name>A0A3M7RNU7_BRAPC</name>
<gene>
    <name evidence="1" type="ORF">BpHYR1_007753</name>
</gene>
<dbReference type="Proteomes" id="UP000276133">
    <property type="component" value="Unassembled WGS sequence"/>
</dbReference>
<keyword evidence="2" id="KW-1185">Reference proteome</keyword>
<protein>
    <submittedName>
        <fullName evidence="1">Uncharacterized protein</fullName>
    </submittedName>
</protein>
<comment type="caution">
    <text evidence="1">The sequence shown here is derived from an EMBL/GenBank/DDBJ whole genome shotgun (WGS) entry which is preliminary data.</text>
</comment>
<reference evidence="1 2" key="1">
    <citation type="journal article" date="2018" name="Sci. Rep.">
        <title>Genomic signatures of local adaptation to the degree of environmental predictability in rotifers.</title>
        <authorList>
            <person name="Franch-Gras L."/>
            <person name="Hahn C."/>
            <person name="Garcia-Roger E.M."/>
            <person name="Carmona M.J."/>
            <person name="Serra M."/>
            <person name="Gomez A."/>
        </authorList>
    </citation>
    <scope>NUCLEOTIDE SEQUENCE [LARGE SCALE GENOMIC DNA]</scope>
    <source>
        <strain evidence="1">HYR1</strain>
    </source>
</reference>
<organism evidence="1 2">
    <name type="scientific">Brachionus plicatilis</name>
    <name type="common">Marine rotifer</name>
    <name type="synonym">Brachionus muelleri</name>
    <dbReference type="NCBI Taxonomy" id="10195"/>
    <lineage>
        <taxon>Eukaryota</taxon>
        <taxon>Metazoa</taxon>
        <taxon>Spiralia</taxon>
        <taxon>Gnathifera</taxon>
        <taxon>Rotifera</taxon>
        <taxon>Eurotatoria</taxon>
        <taxon>Monogononta</taxon>
        <taxon>Pseudotrocha</taxon>
        <taxon>Ploima</taxon>
        <taxon>Brachionidae</taxon>
        <taxon>Brachionus</taxon>
    </lineage>
</organism>
<accession>A0A3M7RNU7</accession>
<dbReference type="AlphaFoldDB" id="A0A3M7RNU7"/>